<reference evidence="2" key="1">
    <citation type="submission" date="2020-08" db="EMBL/GenBank/DDBJ databases">
        <title>Genomic Encyclopedia of Type Strains, Phase IV (KMG-IV): sequencing the most valuable type-strain genomes for metagenomic binning, comparative biology and taxonomic classification.</title>
        <authorList>
            <person name="Goeker M."/>
        </authorList>
    </citation>
    <scope>NUCLEOTIDE SEQUENCE [LARGE SCALE GENOMIC DNA]</scope>
    <source>
        <strain evidence="2">DSM 105720</strain>
    </source>
</reference>
<proteinExistence type="predicted"/>
<keyword evidence="3" id="KW-1185">Reference proteome</keyword>
<dbReference type="InterPro" id="IPR011335">
    <property type="entry name" value="Restrct_endonuc-II-like"/>
</dbReference>
<accession>A0A840CUY4</accession>
<evidence type="ECO:0000313" key="2">
    <source>
        <dbReference type="EMBL" id="MBB4043867.1"/>
    </source>
</evidence>
<dbReference type="AlphaFoldDB" id="A0A840CUY4"/>
<dbReference type="CDD" id="cd22343">
    <property type="entry name" value="PDDEXK_lambda_exonuclease-like"/>
    <property type="match status" value="1"/>
</dbReference>
<evidence type="ECO:0000259" key="1">
    <source>
        <dbReference type="Pfam" id="PF09588"/>
    </source>
</evidence>
<dbReference type="Pfam" id="PF09588">
    <property type="entry name" value="YqaJ"/>
    <property type="match status" value="1"/>
</dbReference>
<gene>
    <name evidence="2" type="ORF">GGR06_001653</name>
</gene>
<feature type="domain" description="YqaJ viral recombinase" evidence="1">
    <location>
        <begin position="8"/>
        <end position="174"/>
    </location>
</feature>
<dbReference type="PANTHER" id="PTHR46609">
    <property type="entry name" value="EXONUCLEASE, PHAGE-TYPE/RECB, C-TERMINAL DOMAIN-CONTAINING PROTEIN"/>
    <property type="match status" value="1"/>
</dbReference>
<dbReference type="InterPro" id="IPR011604">
    <property type="entry name" value="PDDEXK-like_dom_sf"/>
</dbReference>
<dbReference type="PANTHER" id="PTHR46609:SF6">
    <property type="entry name" value="EXONUCLEASE, PHAGE-TYPE_RECB, C-TERMINAL DOMAIN-CONTAINING PROTEIN-RELATED"/>
    <property type="match status" value="1"/>
</dbReference>
<dbReference type="InterPro" id="IPR019080">
    <property type="entry name" value="YqaJ_viral_recombinase"/>
</dbReference>
<comment type="caution">
    <text evidence="2">The sequence shown here is derived from an EMBL/GenBank/DDBJ whole genome shotgun (WGS) entry which is preliminary data.</text>
</comment>
<organism evidence="2 3">
    <name type="scientific">Bacteroides reticulotermitis</name>
    <dbReference type="NCBI Taxonomy" id="1133319"/>
    <lineage>
        <taxon>Bacteria</taxon>
        <taxon>Pseudomonadati</taxon>
        <taxon>Bacteroidota</taxon>
        <taxon>Bacteroidia</taxon>
        <taxon>Bacteroidales</taxon>
        <taxon>Bacteroidaceae</taxon>
        <taxon>Bacteroides</taxon>
    </lineage>
</organism>
<protein>
    <recommendedName>
        <fullName evidence="1">YqaJ viral recombinase domain-containing protein</fullName>
    </recommendedName>
</protein>
<sequence>MIEQRTKDWKIQRLGNFTGSAIGKLMKSGRKKDETFGDTALSYIYQIASERNLKDIVVENDDVWQSYEEQTSAWSRAMQFGIDWEPDAKSEYIKHTGNQVEDAESISHETIPFFSASPDGIIYESGNVGVLEIKCPSPAVFMKYRSEIKDNASLLLINPDYFFQTQAEMMVTKASFCDFVVFNPFLIEWIHVVRITPDQSCFTEIERRIKLANDLIKEILK</sequence>
<dbReference type="EMBL" id="JACIER010000005">
    <property type="protein sequence ID" value="MBB4043867.1"/>
    <property type="molecule type" value="Genomic_DNA"/>
</dbReference>
<dbReference type="RefSeq" id="WP_044161566.1">
    <property type="nucleotide sequence ID" value="NZ_JACIER010000005.1"/>
</dbReference>
<dbReference type="Gene3D" id="3.90.320.10">
    <property type="match status" value="1"/>
</dbReference>
<dbReference type="Proteomes" id="UP000560658">
    <property type="component" value="Unassembled WGS sequence"/>
</dbReference>
<dbReference type="InterPro" id="IPR051703">
    <property type="entry name" value="NF-kappa-B_Signaling_Reg"/>
</dbReference>
<name>A0A840CUY4_9BACE</name>
<evidence type="ECO:0000313" key="3">
    <source>
        <dbReference type="Proteomes" id="UP000560658"/>
    </source>
</evidence>
<dbReference type="SUPFAM" id="SSF52980">
    <property type="entry name" value="Restriction endonuclease-like"/>
    <property type="match status" value="1"/>
</dbReference>